<dbReference type="Proteomes" id="UP001187682">
    <property type="component" value="Unassembled WGS sequence"/>
</dbReference>
<keyword evidence="4" id="KW-1185">Reference proteome</keyword>
<name>A0AAE8N3A7_9PEZI</name>
<reference evidence="3" key="1">
    <citation type="submission" date="2018-03" db="EMBL/GenBank/DDBJ databases">
        <authorList>
            <person name="Guldener U."/>
        </authorList>
    </citation>
    <scope>NUCLEOTIDE SEQUENCE</scope>
</reference>
<dbReference type="EMBL" id="ONZQ02000012">
    <property type="protein sequence ID" value="SPO05197.1"/>
    <property type="molecule type" value="Genomic_DNA"/>
</dbReference>
<gene>
    <name evidence="3" type="ORF">DNG_07883</name>
</gene>
<dbReference type="Pfam" id="PF07876">
    <property type="entry name" value="Dabb"/>
    <property type="match status" value="1"/>
</dbReference>
<comment type="subunit">
    <text evidence="1">Homodimer.</text>
</comment>
<dbReference type="PROSITE" id="PS51502">
    <property type="entry name" value="S_R_A_B_BARREL"/>
    <property type="match status" value="1"/>
</dbReference>
<dbReference type="InterPro" id="IPR013097">
    <property type="entry name" value="Dabb"/>
</dbReference>
<sequence length="108" mass="11839">MGGIIHVVQLSFKPEVDSKKIDELTAGLAALKDQCVHPSTGDLYVQSVRVGADNSIERFQNGFTHMMVMEFKSSEDRDYYVKSDPAHLAFVAGLLPSVKGLQVLDIDA</sequence>
<evidence type="ECO:0000259" key="2">
    <source>
        <dbReference type="PROSITE" id="PS51502"/>
    </source>
</evidence>
<proteinExistence type="predicted"/>
<evidence type="ECO:0000256" key="1">
    <source>
        <dbReference type="ARBA" id="ARBA00011738"/>
    </source>
</evidence>
<feature type="domain" description="Stress-response A/B barrel" evidence="2">
    <location>
        <begin position="4"/>
        <end position="106"/>
    </location>
</feature>
<dbReference type="PANTHER" id="PTHR33178">
    <property type="match status" value="1"/>
</dbReference>
<dbReference type="InterPro" id="IPR044662">
    <property type="entry name" value="HS1/DABB1-like"/>
</dbReference>
<evidence type="ECO:0000313" key="3">
    <source>
        <dbReference type="EMBL" id="SPO05197.1"/>
    </source>
</evidence>
<dbReference type="Gene3D" id="3.30.70.100">
    <property type="match status" value="1"/>
</dbReference>
<dbReference type="SMART" id="SM00886">
    <property type="entry name" value="Dabb"/>
    <property type="match status" value="1"/>
</dbReference>
<evidence type="ECO:0000313" key="4">
    <source>
        <dbReference type="Proteomes" id="UP001187682"/>
    </source>
</evidence>
<dbReference type="SUPFAM" id="SSF54909">
    <property type="entry name" value="Dimeric alpha+beta barrel"/>
    <property type="match status" value="1"/>
</dbReference>
<dbReference type="AlphaFoldDB" id="A0AAE8N3A7"/>
<organism evidence="3 4">
    <name type="scientific">Cephalotrichum gorgonifer</name>
    <dbReference type="NCBI Taxonomy" id="2041049"/>
    <lineage>
        <taxon>Eukaryota</taxon>
        <taxon>Fungi</taxon>
        <taxon>Dikarya</taxon>
        <taxon>Ascomycota</taxon>
        <taxon>Pezizomycotina</taxon>
        <taxon>Sordariomycetes</taxon>
        <taxon>Hypocreomycetidae</taxon>
        <taxon>Microascales</taxon>
        <taxon>Microascaceae</taxon>
        <taxon>Cephalotrichum</taxon>
    </lineage>
</organism>
<dbReference type="PANTHER" id="PTHR33178:SF10">
    <property type="entry name" value="STRESS-RESPONSE A_B BARREL DOMAIN-CONTAINING PROTEIN"/>
    <property type="match status" value="1"/>
</dbReference>
<protein>
    <recommendedName>
        <fullName evidence="2">Stress-response A/B barrel domain-containing protein</fullName>
    </recommendedName>
</protein>
<accession>A0AAE8N3A7</accession>
<comment type="caution">
    <text evidence="3">The sequence shown here is derived from an EMBL/GenBank/DDBJ whole genome shotgun (WGS) entry which is preliminary data.</text>
</comment>
<dbReference type="InterPro" id="IPR011008">
    <property type="entry name" value="Dimeric_a/b-barrel"/>
</dbReference>